<dbReference type="Proteomes" id="UP001218071">
    <property type="component" value="Chromosome"/>
</dbReference>
<proteinExistence type="inferred from homology"/>
<sequence length="283" mass="31687">MQSLPGNRESSKWNFSLAGYFLKLSVAKSQGRITTPAFGEYGNCILKFPSSGHPNLPLNEFWMMSLARHMGFDTPEFFLVPRKDLPENVSDDFWPDTENVGFGIVRFDRTEDGERIHMEDFAQILNKLPHEKYRSNFETVGRIASAVGCSDGTAEFVRRLTLNILIGNGDAHLKNWSVIYPDGRKPQLSPVYDLVCDGIYPGRHNLGMKFGGIDMFSAITRKTFEGASQRLGDAPEDVLDQVDQTCAAFEEAWADLNAEMPSEVREFVGRHSSAALLRLSKPA</sequence>
<protein>
    <submittedName>
        <fullName evidence="5">DNA-binding transcriptional regulator</fullName>
    </submittedName>
</protein>
<dbReference type="Pfam" id="PF07804">
    <property type="entry name" value="HipA_C"/>
    <property type="match status" value="1"/>
</dbReference>
<keyword evidence="2" id="KW-0808">Transferase</keyword>
<dbReference type="GO" id="GO:0016491">
    <property type="term" value="F:oxidoreductase activity"/>
    <property type="evidence" value="ECO:0007669"/>
    <property type="project" value="UniProtKB-KW"/>
</dbReference>
<dbReference type="InterPro" id="IPR052028">
    <property type="entry name" value="HipA_Ser/Thr_kinase"/>
</dbReference>
<dbReference type="EMBL" id="CP063194">
    <property type="protein sequence ID" value="WCZ39392.1"/>
    <property type="molecule type" value="Genomic_DNA"/>
</dbReference>
<evidence type="ECO:0000256" key="1">
    <source>
        <dbReference type="ARBA" id="ARBA00010164"/>
    </source>
</evidence>
<reference evidence="5 6" key="1">
    <citation type="submission" date="2020-10" db="EMBL/GenBank/DDBJ databases">
        <title>Complete genome sequence of Corynebacterium jeddahense DSM 45997, type strain of Corynebacterium jeddahense.</title>
        <authorList>
            <person name="Busche T."/>
            <person name="Kalinowski J."/>
            <person name="Ruckert C."/>
        </authorList>
    </citation>
    <scope>NUCLEOTIDE SEQUENCE [LARGE SCALE GENOMIC DNA]</scope>
    <source>
        <strain evidence="5 6">DSM 45997</strain>
    </source>
</reference>
<keyword evidence="5" id="KW-0560">Oxidoreductase</keyword>
<keyword evidence="6" id="KW-1185">Reference proteome</keyword>
<name>A0ABY7ULB2_9CORY</name>
<dbReference type="PANTHER" id="PTHR37419:SF1">
    <property type="entry name" value="SERINE_THREONINE-PROTEIN KINASE TOXIN HIPA"/>
    <property type="match status" value="1"/>
</dbReference>
<gene>
    <name evidence="5" type="ORF">CJEDD_09025</name>
</gene>
<evidence type="ECO:0000259" key="4">
    <source>
        <dbReference type="Pfam" id="PF07804"/>
    </source>
</evidence>
<dbReference type="Gene3D" id="1.10.1070.20">
    <property type="match status" value="1"/>
</dbReference>
<organism evidence="5 6">
    <name type="scientific">Corynebacterium jeddahense</name>
    <dbReference type="NCBI Taxonomy" id="1414719"/>
    <lineage>
        <taxon>Bacteria</taxon>
        <taxon>Bacillati</taxon>
        <taxon>Actinomycetota</taxon>
        <taxon>Actinomycetes</taxon>
        <taxon>Mycobacteriales</taxon>
        <taxon>Corynebacteriaceae</taxon>
        <taxon>Corynebacterium</taxon>
    </lineage>
</organism>
<evidence type="ECO:0000256" key="3">
    <source>
        <dbReference type="ARBA" id="ARBA00022777"/>
    </source>
</evidence>
<evidence type="ECO:0000256" key="2">
    <source>
        <dbReference type="ARBA" id="ARBA00022679"/>
    </source>
</evidence>
<dbReference type="GO" id="GO:0003677">
    <property type="term" value="F:DNA binding"/>
    <property type="evidence" value="ECO:0007669"/>
    <property type="project" value="UniProtKB-KW"/>
</dbReference>
<feature type="domain" description="HipA-like C-terminal" evidence="4">
    <location>
        <begin position="15"/>
        <end position="253"/>
    </location>
</feature>
<evidence type="ECO:0000313" key="5">
    <source>
        <dbReference type="EMBL" id="WCZ39392.1"/>
    </source>
</evidence>
<keyword evidence="5" id="KW-0238">DNA-binding</keyword>
<accession>A0ABY7ULB2</accession>
<dbReference type="PANTHER" id="PTHR37419">
    <property type="entry name" value="SERINE/THREONINE-PROTEIN KINASE TOXIN HIPA"/>
    <property type="match status" value="1"/>
</dbReference>
<keyword evidence="3" id="KW-0418">Kinase</keyword>
<evidence type="ECO:0000313" key="6">
    <source>
        <dbReference type="Proteomes" id="UP001218071"/>
    </source>
</evidence>
<dbReference type="InterPro" id="IPR012893">
    <property type="entry name" value="HipA-like_C"/>
</dbReference>
<comment type="similarity">
    <text evidence="1">Belongs to the HipA Ser/Thr kinase family.</text>
</comment>